<evidence type="ECO:0000313" key="2">
    <source>
        <dbReference type="EMBL" id="VFU22991.1"/>
    </source>
</evidence>
<dbReference type="FunFam" id="3.90.550.50:FF:000006">
    <property type="entry name" value="Fringe-related protein-like"/>
    <property type="match status" value="1"/>
</dbReference>
<keyword evidence="1" id="KW-1133">Transmembrane helix</keyword>
<sequence>MSSTQQRTTQTAGFRKTITWFFIIVGTLYLVYSSHLILNNDRRCLTTEENLEHLTNLSTSIQLNEQDSYLESPPLVLSQKSQRYNTELKHIVFGIAASADLWQKRKEYVKLWWRPKQTRGIVWMDRQVGNRSNEGLPQIRISADTSRFKYSNKKGHRSALRISRVVSETLRLGLKDVRWFVMGDDDTVFIVDNVVRILSKYDHRQFYYVGSSSESHLQNIYFSYSMAYGGGGFAISQPLAQELAKMQDRCIRRYPGLYGSDDRIQACMAELGVPLSKESGFHQYDVYGDLLGLLAAHPVAPLASLHHIDVVQPIFPGMSRARALQHLFKSVQLDSASIMQQSICYDKNRYWSISVSWGYVVQIWRGVVSPRELETPARTFLNWYRKADYTAYTFNTRPVTKHPCMKPFVFYMSTSKYDRARKQAIGVYTRRKSPSPYCRWKMASPERIDSVVVLKRPDTLRWLKVITTFFGRTWFSLIHREGTVAEFCQQIKPRRCTYGSAIAEMVRSVNSSSDHNVSAKRSLLPNFLANYTVMFCHFIGAFYDLFYTSKQTHEPEKFDHHLLVKTPTKTGFPWVKRNAFPFLKWLHIVAYAMEYTKPLNLCVQNRKKMINVRCNAFPFQLSISRYNAKFNDTGQKL</sequence>
<keyword evidence="1" id="KW-0812">Transmembrane</keyword>
<evidence type="ECO:0000256" key="1">
    <source>
        <dbReference type="SAM" id="Phobius"/>
    </source>
</evidence>
<evidence type="ECO:0008006" key="3">
    <source>
        <dbReference type="Google" id="ProtNLM"/>
    </source>
</evidence>
<dbReference type="Pfam" id="PF04646">
    <property type="entry name" value="DUF604"/>
    <property type="match status" value="1"/>
</dbReference>
<dbReference type="EMBL" id="CAADRP010000102">
    <property type="protein sequence ID" value="VFU22991.1"/>
    <property type="molecule type" value="Genomic_DNA"/>
</dbReference>
<accession>A0A6N2K4C1</accession>
<gene>
    <name evidence="2" type="ORF">SVIM_LOCUS29521</name>
</gene>
<name>A0A6N2K4C1_SALVM</name>
<organism evidence="2">
    <name type="scientific">Salix viminalis</name>
    <name type="common">Common osier</name>
    <name type="synonym">Basket willow</name>
    <dbReference type="NCBI Taxonomy" id="40686"/>
    <lineage>
        <taxon>Eukaryota</taxon>
        <taxon>Viridiplantae</taxon>
        <taxon>Streptophyta</taxon>
        <taxon>Embryophyta</taxon>
        <taxon>Tracheophyta</taxon>
        <taxon>Spermatophyta</taxon>
        <taxon>Magnoliopsida</taxon>
        <taxon>eudicotyledons</taxon>
        <taxon>Gunneridae</taxon>
        <taxon>Pentapetalae</taxon>
        <taxon>rosids</taxon>
        <taxon>fabids</taxon>
        <taxon>Malpighiales</taxon>
        <taxon>Salicaceae</taxon>
        <taxon>Saliceae</taxon>
        <taxon>Salix</taxon>
    </lineage>
</organism>
<dbReference type="AlphaFoldDB" id="A0A6N2K4C1"/>
<reference evidence="2" key="1">
    <citation type="submission" date="2019-03" db="EMBL/GenBank/DDBJ databases">
        <authorList>
            <person name="Mank J."/>
            <person name="Almeida P."/>
        </authorList>
    </citation>
    <scope>NUCLEOTIDE SEQUENCE</scope>
    <source>
        <strain evidence="2">78183</strain>
    </source>
</reference>
<dbReference type="PANTHER" id="PTHR10811">
    <property type="entry name" value="FRINGE-RELATED"/>
    <property type="match status" value="1"/>
</dbReference>
<proteinExistence type="predicted"/>
<feature type="transmembrane region" description="Helical" evidence="1">
    <location>
        <begin position="20"/>
        <end position="38"/>
    </location>
</feature>
<protein>
    <recommendedName>
        <fullName evidence="3">Fringe-related protein</fullName>
    </recommendedName>
</protein>
<keyword evidence="1" id="KW-0472">Membrane</keyword>
<dbReference type="InterPro" id="IPR006740">
    <property type="entry name" value="DUF604"/>
</dbReference>
<dbReference type="Gene3D" id="3.90.550.50">
    <property type="match status" value="1"/>
</dbReference>